<evidence type="ECO:0000313" key="2">
    <source>
        <dbReference type="EMBL" id="RKO94544.1"/>
    </source>
</evidence>
<feature type="region of interest" description="Disordered" evidence="1">
    <location>
        <begin position="111"/>
        <end position="157"/>
    </location>
</feature>
<accession>A0A4P9WNJ9</accession>
<feature type="region of interest" description="Disordered" evidence="1">
    <location>
        <begin position="320"/>
        <end position="339"/>
    </location>
</feature>
<feature type="region of interest" description="Disordered" evidence="1">
    <location>
        <begin position="184"/>
        <end position="208"/>
    </location>
</feature>
<dbReference type="AlphaFoldDB" id="A0A4P9WNJ9"/>
<evidence type="ECO:0000256" key="1">
    <source>
        <dbReference type="SAM" id="MobiDB-lite"/>
    </source>
</evidence>
<dbReference type="EMBL" id="KZ993869">
    <property type="protein sequence ID" value="RKO94544.1"/>
    <property type="molecule type" value="Genomic_DNA"/>
</dbReference>
<feature type="compositionally biased region" description="Acidic residues" evidence="1">
    <location>
        <begin position="130"/>
        <end position="144"/>
    </location>
</feature>
<feature type="compositionally biased region" description="Pro residues" evidence="1">
    <location>
        <begin position="286"/>
        <end position="302"/>
    </location>
</feature>
<feature type="region of interest" description="Disordered" evidence="1">
    <location>
        <begin position="253"/>
        <end position="315"/>
    </location>
</feature>
<name>A0A4P9WNJ9_9FUNG</name>
<dbReference type="OrthoDB" id="10664769at2759"/>
<organism evidence="2 3">
    <name type="scientific">Blyttiomyces helicus</name>
    <dbReference type="NCBI Taxonomy" id="388810"/>
    <lineage>
        <taxon>Eukaryota</taxon>
        <taxon>Fungi</taxon>
        <taxon>Fungi incertae sedis</taxon>
        <taxon>Chytridiomycota</taxon>
        <taxon>Chytridiomycota incertae sedis</taxon>
        <taxon>Chytridiomycetes</taxon>
        <taxon>Chytridiomycetes incertae sedis</taxon>
        <taxon>Blyttiomyces</taxon>
    </lineage>
</organism>
<evidence type="ECO:0000313" key="3">
    <source>
        <dbReference type="Proteomes" id="UP000269721"/>
    </source>
</evidence>
<sequence>MLRSDNATHLPPRPWALRNVNECGPNYDPKFRTVISPDLEPSGARSLRPRPFTAPLLGRSALLYPSTLRGLHRVEDLERRVETEMISEYEGLSEPQRKILVQALRTHVRTTRSAPPVISMLRKSPRDAQDWAEADETADSDDGGSSEPAESLVDSTESLAVELPPLAAKSDAARMSYAIEDTAARRGSIAPERTSSSEPSKLHHQQCPNDPKKIYAKLIERRRHRFTDDSKEESEASLEMRRVVRELNARVSIGPPAPRLNYPNPDAQIPSTPTLILPTAKGSPGSPLPTTPLSSSPPPPPADSNTDDDEAEEARDGGFSVLLSPWDPHSLEEKNSHPRVVVEANPPADLISGLDAVPELKFGGKSWAKELGRRTELDQKAHQNRKKTDNSVDFSGLESSTRLWQYGAWYLPPKAWGKVLEMTVAGKPKFPTRAAICPRGPSRIQQRIIEIETQRARDDAATIAACEAEWGAAARARKMLQRGTSASGGEQGLLLGYRGSLAGSLVETKRRASVPSSLMGQ</sequence>
<dbReference type="Proteomes" id="UP000269721">
    <property type="component" value="Unassembled WGS sequence"/>
</dbReference>
<keyword evidence="3" id="KW-1185">Reference proteome</keyword>
<reference evidence="3" key="1">
    <citation type="journal article" date="2018" name="Nat. Microbiol.">
        <title>Leveraging single-cell genomics to expand the fungal tree of life.</title>
        <authorList>
            <person name="Ahrendt S.R."/>
            <person name="Quandt C.A."/>
            <person name="Ciobanu D."/>
            <person name="Clum A."/>
            <person name="Salamov A."/>
            <person name="Andreopoulos B."/>
            <person name="Cheng J.F."/>
            <person name="Woyke T."/>
            <person name="Pelin A."/>
            <person name="Henrissat B."/>
            <person name="Reynolds N.K."/>
            <person name="Benny G.L."/>
            <person name="Smith M.E."/>
            <person name="James T.Y."/>
            <person name="Grigoriev I.V."/>
        </authorList>
    </citation>
    <scope>NUCLEOTIDE SEQUENCE [LARGE SCALE GENOMIC DNA]</scope>
</reference>
<protein>
    <submittedName>
        <fullName evidence="2">Uncharacterized protein</fullName>
    </submittedName>
</protein>
<gene>
    <name evidence="2" type="ORF">BDK51DRAFT_29484</name>
</gene>
<proteinExistence type="predicted"/>